<dbReference type="GO" id="GO:0051539">
    <property type="term" value="F:4 iron, 4 sulfur cluster binding"/>
    <property type="evidence" value="ECO:0007669"/>
    <property type="project" value="UniProtKB-UniRule"/>
</dbReference>
<dbReference type="SUPFAM" id="SSF102114">
    <property type="entry name" value="Radical SAM enzymes"/>
    <property type="match status" value="1"/>
</dbReference>
<dbReference type="InterPro" id="IPR010723">
    <property type="entry name" value="HemN_C"/>
</dbReference>
<dbReference type="InterPro" id="IPR013785">
    <property type="entry name" value="Aldolase_TIM"/>
</dbReference>
<accession>A0A328JX51</accession>
<proteinExistence type="inferred from homology"/>
<keyword evidence="4 10" id="KW-0349">Heme</keyword>
<evidence type="ECO:0000256" key="7">
    <source>
        <dbReference type="ARBA" id="ARBA00023004"/>
    </source>
</evidence>
<dbReference type="PANTHER" id="PTHR13932:SF5">
    <property type="entry name" value="RADICAL S-ADENOSYL METHIONINE DOMAIN-CONTAINING PROTEIN 1, MITOCHONDRIAL"/>
    <property type="match status" value="1"/>
</dbReference>
<keyword evidence="10" id="KW-0963">Cytoplasm</keyword>
<dbReference type="GO" id="GO:0006779">
    <property type="term" value="P:porphyrin-containing compound biosynthetic process"/>
    <property type="evidence" value="ECO:0007669"/>
    <property type="project" value="InterPro"/>
</dbReference>
<dbReference type="Pfam" id="PF04055">
    <property type="entry name" value="Radical_SAM"/>
    <property type="match status" value="1"/>
</dbReference>
<evidence type="ECO:0000256" key="10">
    <source>
        <dbReference type="RuleBase" id="RU364116"/>
    </source>
</evidence>
<reference evidence="11 12" key="1">
    <citation type="submission" date="2013-04" db="EMBL/GenBank/DDBJ databases">
        <title>Hyphomonas sp. T24B3 Genome Sequencing.</title>
        <authorList>
            <person name="Lai Q."/>
            <person name="Shao Z."/>
        </authorList>
    </citation>
    <scope>NUCLEOTIDE SEQUENCE [LARGE SCALE GENOMIC DNA]</scope>
    <source>
        <strain evidence="11 12">T24B3</strain>
    </source>
</reference>
<evidence type="ECO:0000256" key="6">
    <source>
        <dbReference type="ARBA" id="ARBA00022723"/>
    </source>
</evidence>
<dbReference type="InterPro" id="IPR058240">
    <property type="entry name" value="rSAM_sf"/>
</dbReference>
<dbReference type="InterPro" id="IPR006638">
    <property type="entry name" value="Elp3/MiaA/NifB-like_rSAM"/>
</dbReference>
<dbReference type="RefSeq" id="WP_034826370.1">
    <property type="nucleotide sequence ID" value="NZ_AWFA01000020.1"/>
</dbReference>
<keyword evidence="9 10" id="KW-0143">Chaperone</keyword>
<keyword evidence="6 10" id="KW-0479">Metal-binding</keyword>
<comment type="similarity">
    <text evidence="2">Belongs to the anaerobic coproporphyrinogen-III oxidase family. HemW subfamily.</text>
</comment>
<organism evidence="11 12">
    <name type="scientific">Hyphomonas pacifica</name>
    <dbReference type="NCBI Taxonomy" id="1280941"/>
    <lineage>
        <taxon>Bacteria</taxon>
        <taxon>Pseudomonadati</taxon>
        <taxon>Pseudomonadota</taxon>
        <taxon>Alphaproteobacteria</taxon>
        <taxon>Hyphomonadales</taxon>
        <taxon>Hyphomonadaceae</taxon>
        <taxon>Hyphomonas</taxon>
    </lineage>
</organism>
<dbReference type="EMBL" id="AWFB01000020">
    <property type="protein sequence ID" value="RAN33482.1"/>
    <property type="molecule type" value="Genomic_DNA"/>
</dbReference>
<evidence type="ECO:0000256" key="4">
    <source>
        <dbReference type="ARBA" id="ARBA00022617"/>
    </source>
</evidence>
<evidence type="ECO:0000256" key="1">
    <source>
        <dbReference type="ARBA" id="ARBA00001966"/>
    </source>
</evidence>
<evidence type="ECO:0000313" key="12">
    <source>
        <dbReference type="Proteomes" id="UP000249123"/>
    </source>
</evidence>
<comment type="function">
    <text evidence="10">Probably acts as a heme chaperone, transferring heme to an unknown acceptor. Binds one molecule of heme per monomer, possibly covalently. Binds 1 [4Fe-4S] cluster. The cluster is coordinated with 3 cysteines and an exchangeable S-adenosyl-L-methionine.</text>
</comment>
<dbReference type="Pfam" id="PF06969">
    <property type="entry name" value="HemN_C"/>
    <property type="match status" value="1"/>
</dbReference>
<dbReference type="InterPro" id="IPR034505">
    <property type="entry name" value="Coproporphyrinogen-III_oxidase"/>
</dbReference>
<keyword evidence="7 10" id="KW-0408">Iron</keyword>
<evidence type="ECO:0000256" key="5">
    <source>
        <dbReference type="ARBA" id="ARBA00022691"/>
    </source>
</evidence>
<comment type="cofactor">
    <cofactor evidence="1">
        <name>[4Fe-4S] cluster</name>
        <dbReference type="ChEBI" id="CHEBI:49883"/>
    </cofactor>
</comment>
<evidence type="ECO:0000256" key="2">
    <source>
        <dbReference type="ARBA" id="ARBA00006100"/>
    </source>
</evidence>
<dbReference type="GO" id="GO:0005737">
    <property type="term" value="C:cytoplasm"/>
    <property type="evidence" value="ECO:0007669"/>
    <property type="project" value="UniProtKB-SubCell"/>
</dbReference>
<dbReference type="PANTHER" id="PTHR13932">
    <property type="entry name" value="COPROPORPHYRINIGEN III OXIDASE"/>
    <property type="match status" value="1"/>
</dbReference>
<keyword evidence="8 10" id="KW-0411">Iron-sulfur</keyword>
<keyword evidence="10" id="KW-0004">4Fe-4S</keyword>
<dbReference type="CDD" id="cd01335">
    <property type="entry name" value="Radical_SAM"/>
    <property type="match status" value="1"/>
</dbReference>
<evidence type="ECO:0000256" key="8">
    <source>
        <dbReference type="ARBA" id="ARBA00023014"/>
    </source>
</evidence>
<dbReference type="PROSITE" id="PS51918">
    <property type="entry name" value="RADICAL_SAM"/>
    <property type="match status" value="1"/>
</dbReference>
<sequence length="390" mass="42531">MTETPAPFGPEYGFGAYIHWPYCSKICPYCDFNVYAAKDRDPSLLLQAICDDLKIHRPRMPQHGALDAVFLGGGTPSLLKPVEIVEILRAADEAFGIKDGAEITLEANPNDVLRADLRGLKAAGVNRLSVGVQSLRPAALAFLGRDHDEHAAMASIARAMKVFPNTSIDLIYARPGQSLQEWQLELEDVLKFGVPHISLYELTIEERTAFGKAVERGQIVPMEDDDQADLYELTQTILGAAGLPAYEVSNHAMAPEYQSRHNQIYWHGGDWIGVGPGAHGRVSVNGQRYASEAEKRPDAYIANVQALASGWSAAQKLYPLDIARELLAMGLRPSGGIDRRRVEVLSGRSLPQNKIDVFVAEGWLKEDGPRIALTAAGRLLADAITAELAA</sequence>
<dbReference type="SFLD" id="SFLDF00288">
    <property type="entry name" value="HemN-like__clustered_with_nucl"/>
    <property type="match status" value="1"/>
</dbReference>
<keyword evidence="5 10" id="KW-0949">S-adenosyl-L-methionine</keyword>
<dbReference type="SFLD" id="SFLDG01065">
    <property type="entry name" value="anaerobic_coproporphyrinogen-I"/>
    <property type="match status" value="1"/>
</dbReference>
<dbReference type="STRING" id="1280941.HY2_12825"/>
<dbReference type="SFLD" id="SFLDS00029">
    <property type="entry name" value="Radical_SAM"/>
    <property type="match status" value="1"/>
</dbReference>
<dbReference type="OrthoDB" id="9808022at2"/>
<dbReference type="InterPro" id="IPR004559">
    <property type="entry name" value="HemW-like"/>
</dbReference>
<gene>
    <name evidence="11" type="ORF">HY3_13095</name>
</gene>
<comment type="subcellular location">
    <subcellularLocation>
        <location evidence="10">Cytoplasm</location>
    </subcellularLocation>
</comment>
<name>A0A062U408_9PROT</name>
<dbReference type="AlphaFoldDB" id="A0A062U408"/>
<accession>A0A062U408</accession>
<dbReference type="NCBIfam" id="TIGR00539">
    <property type="entry name" value="hemN_rel"/>
    <property type="match status" value="1"/>
</dbReference>
<dbReference type="Gene3D" id="3.20.20.70">
    <property type="entry name" value="Aldolase class I"/>
    <property type="match status" value="1"/>
</dbReference>
<comment type="caution">
    <text evidence="11">The sequence shown here is derived from an EMBL/GenBank/DDBJ whole genome shotgun (WGS) entry which is preliminary data.</text>
</comment>
<dbReference type="SFLD" id="SFLDF00562">
    <property type="entry name" value="HemN-like__clustered_with_heat"/>
    <property type="match status" value="1"/>
</dbReference>
<evidence type="ECO:0000256" key="9">
    <source>
        <dbReference type="ARBA" id="ARBA00023186"/>
    </source>
</evidence>
<evidence type="ECO:0000313" key="11">
    <source>
        <dbReference type="EMBL" id="RAN33482.1"/>
    </source>
</evidence>
<dbReference type="eggNOG" id="COG0635">
    <property type="taxonomic scope" value="Bacteria"/>
</dbReference>
<keyword evidence="12" id="KW-1185">Reference proteome</keyword>
<dbReference type="SMART" id="SM00729">
    <property type="entry name" value="Elp3"/>
    <property type="match status" value="1"/>
</dbReference>
<protein>
    <recommendedName>
        <fullName evidence="3 10">Heme chaperone HemW</fullName>
    </recommendedName>
</protein>
<evidence type="ECO:0000256" key="3">
    <source>
        <dbReference type="ARBA" id="ARBA00017228"/>
    </source>
</evidence>
<dbReference type="GO" id="GO:0046872">
    <property type="term" value="F:metal ion binding"/>
    <property type="evidence" value="ECO:0007669"/>
    <property type="project" value="UniProtKB-UniRule"/>
</dbReference>
<dbReference type="InterPro" id="IPR007197">
    <property type="entry name" value="rSAM"/>
</dbReference>
<dbReference type="Proteomes" id="UP000249123">
    <property type="component" value="Unassembled WGS sequence"/>
</dbReference>
<dbReference type="GO" id="GO:0004109">
    <property type="term" value="F:coproporphyrinogen oxidase activity"/>
    <property type="evidence" value="ECO:0007669"/>
    <property type="project" value="InterPro"/>
</dbReference>